<proteinExistence type="predicted"/>
<organism evidence="2">
    <name type="scientific">Megaviridae environmental sample</name>
    <dbReference type="NCBI Taxonomy" id="1737588"/>
    <lineage>
        <taxon>Viruses</taxon>
        <taxon>Varidnaviria</taxon>
        <taxon>Bamfordvirae</taxon>
        <taxon>Nucleocytoviricota</taxon>
        <taxon>Megaviricetes</taxon>
        <taxon>Imitervirales</taxon>
        <taxon>Mimiviridae</taxon>
        <taxon>environmental samples</taxon>
    </lineage>
</organism>
<dbReference type="InterPro" id="IPR011335">
    <property type="entry name" value="Restrct_endonuc-II-like"/>
</dbReference>
<dbReference type="GO" id="GO:0003677">
    <property type="term" value="F:DNA binding"/>
    <property type="evidence" value="ECO:0007669"/>
    <property type="project" value="InterPro"/>
</dbReference>
<sequence>MRTRSLFLQKQPYTKIPIIEFTNYLKKQILSFDPQLEDFLEQTKHYSCVTTYRLCKILHQLLVKAAPVDSPHQKRHRNGDYFEGFILDLFLMANEIDEGTLMGAHVSGTRGDGGIDIEGVKGNNKIIIECKNWCYDVSKRVIKKMHEIEGDYVKYVVAFGSFGEEARAYAYKHNIQLYDKEDILEMLHDNISVVHKIA</sequence>
<dbReference type="InterPro" id="IPR007560">
    <property type="entry name" value="Restrct_endonuc_IV_Mrr"/>
</dbReference>
<dbReference type="Pfam" id="PF04471">
    <property type="entry name" value="Mrr_cat"/>
    <property type="match status" value="1"/>
</dbReference>
<evidence type="ECO:0000259" key="1">
    <source>
        <dbReference type="Pfam" id="PF04471"/>
    </source>
</evidence>
<accession>A0A5J6VI64</accession>
<dbReference type="GO" id="GO:0009307">
    <property type="term" value="P:DNA restriction-modification system"/>
    <property type="evidence" value="ECO:0007669"/>
    <property type="project" value="InterPro"/>
</dbReference>
<name>A0A5J6VI64_9VIRU</name>
<dbReference type="Gene3D" id="3.40.1350.10">
    <property type="match status" value="1"/>
</dbReference>
<reference evidence="2" key="1">
    <citation type="journal article" date="2019" name="Philos. Trans. R. Soc. Lond., B, Biol. Sci.">
        <title>Targeted metagenomic recovery of four divergent viruses reveals shared and distinctive characteristics of giant viruses of marine eukaryotes.</title>
        <authorList>
            <person name="Needham D.M."/>
            <person name="Poirier C."/>
            <person name="Hehenberger E."/>
            <person name="Jimenez V."/>
            <person name="Swalwell J.E."/>
            <person name="Santoro A.E."/>
            <person name="Worden A.Z."/>
        </authorList>
    </citation>
    <scope>NUCLEOTIDE SEQUENCE</scope>
    <source>
        <strain evidence="2">OPacV-662</strain>
    </source>
</reference>
<dbReference type="InterPro" id="IPR011856">
    <property type="entry name" value="tRNA_endonuc-like_dom_sf"/>
</dbReference>
<feature type="domain" description="Restriction endonuclease type IV Mrr" evidence="1">
    <location>
        <begin position="81"/>
        <end position="187"/>
    </location>
</feature>
<evidence type="ECO:0000313" key="2">
    <source>
        <dbReference type="EMBL" id="QFG73885.1"/>
    </source>
</evidence>
<dbReference type="GO" id="GO:0004519">
    <property type="term" value="F:endonuclease activity"/>
    <property type="evidence" value="ECO:0007669"/>
    <property type="project" value="InterPro"/>
</dbReference>
<protein>
    <recommendedName>
        <fullName evidence="1">Restriction endonuclease type IV Mrr domain-containing protein</fullName>
    </recommendedName>
</protein>
<dbReference type="EMBL" id="MN448274">
    <property type="protein sequence ID" value="QFG73885.1"/>
    <property type="molecule type" value="Genomic_DNA"/>
</dbReference>
<dbReference type="SUPFAM" id="SSF52980">
    <property type="entry name" value="Restriction endonuclease-like"/>
    <property type="match status" value="1"/>
</dbReference>